<dbReference type="KEGG" id="kng:KNAG_0D04970"/>
<evidence type="ECO:0000256" key="2">
    <source>
        <dbReference type="ARBA" id="ARBA00006460"/>
    </source>
</evidence>
<dbReference type="Gene3D" id="1.10.274.100">
    <property type="entry name" value="RNA polymerase Rpb1, domain 3"/>
    <property type="match status" value="1"/>
</dbReference>
<dbReference type="InterPro" id="IPR000722">
    <property type="entry name" value="RNA_pol_asu"/>
</dbReference>
<evidence type="ECO:0000256" key="12">
    <source>
        <dbReference type="ARBA" id="ARBA00048552"/>
    </source>
</evidence>
<dbReference type="InterPro" id="IPR045867">
    <property type="entry name" value="DNA-dir_RpoC_beta_prime"/>
</dbReference>
<dbReference type="Pfam" id="PF05000">
    <property type="entry name" value="RNA_pol_Rpb1_4"/>
    <property type="match status" value="1"/>
</dbReference>
<evidence type="ECO:0000256" key="1">
    <source>
        <dbReference type="ARBA" id="ARBA00004604"/>
    </source>
</evidence>
<evidence type="ECO:0000313" key="17">
    <source>
        <dbReference type="Proteomes" id="UP000006310"/>
    </source>
</evidence>
<evidence type="ECO:0000256" key="3">
    <source>
        <dbReference type="ARBA" id="ARBA00022478"/>
    </source>
</evidence>
<feature type="region of interest" description="Disordered" evidence="14">
    <location>
        <begin position="285"/>
        <end position="309"/>
    </location>
</feature>
<organism evidence="16 17">
    <name type="scientific">Huiozyma naganishii (strain ATCC MYA-139 / BCRC 22969 / CBS 8797 / KCTC 17520 / NBRC 10181 / NCYC 3082 / Yp74L-3)</name>
    <name type="common">Yeast</name>
    <name type="synonym">Kazachstania naganishii</name>
    <dbReference type="NCBI Taxonomy" id="1071383"/>
    <lineage>
        <taxon>Eukaryota</taxon>
        <taxon>Fungi</taxon>
        <taxon>Dikarya</taxon>
        <taxon>Ascomycota</taxon>
        <taxon>Saccharomycotina</taxon>
        <taxon>Saccharomycetes</taxon>
        <taxon>Saccharomycetales</taxon>
        <taxon>Saccharomycetaceae</taxon>
        <taxon>Huiozyma</taxon>
    </lineage>
</organism>
<dbReference type="GO" id="GO:0006362">
    <property type="term" value="P:transcription elongation by RNA polymerase I"/>
    <property type="evidence" value="ECO:0007669"/>
    <property type="project" value="EnsemblFungi"/>
</dbReference>
<dbReference type="GO" id="GO:0006363">
    <property type="term" value="P:termination of RNA polymerase I transcription"/>
    <property type="evidence" value="ECO:0007669"/>
    <property type="project" value="EnsemblFungi"/>
</dbReference>
<dbReference type="eggNOG" id="KOG0262">
    <property type="taxonomic scope" value="Eukaryota"/>
</dbReference>
<evidence type="ECO:0000256" key="5">
    <source>
        <dbReference type="ARBA" id="ARBA00022679"/>
    </source>
</evidence>
<evidence type="ECO:0000313" key="16">
    <source>
        <dbReference type="EMBL" id="CCK70236.1"/>
    </source>
</evidence>
<dbReference type="GO" id="GO:0046872">
    <property type="term" value="F:metal ion binding"/>
    <property type="evidence" value="ECO:0007669"/>
    <property type="project" value="UniProtKB-KW"/>
</dbReference>
<evidence type="ECO:0000256" key="6">
    <source>
        <dbReference type="ARBA" id="ARBA00022695"/>
    </source>
</evidence>
<sequence>MDISKPVGSRISSVDFDVFSAKEVRALSVKQITNPTVLDNLGHPISGGLYDLALGAFLRNMCASCGLDEKFCPGHLGHIELPVPCYNPLFFNQLYIYLRSSCLFCYRFRLKALEVHAFAMKLRLLQHGLIDEAYKLDELKVDGVSAAMAPGNNDEEAEEDNELDGSATGQSKKVSADVMADYAQKLKVLRVEFVDLAIAKAISEGKTTHKGTFTATVSAERKKLVHDFHKRLLARPKCDNCGMFSPKFRKDGFTKIFETALPEKQLTNNRVKGFIREDMIKKKKQAKELANGGSAESDEPEFNIGRNPATKPKTGSTYILSTEVRNILTSVFKSEQEVLQYVFHARPNLAKRYVSANIFFTDVIVVPPTRFRLPSKMGEEIHENSQNQLLSKILTTALLIRDLNDEMSKLQKDKVSVDDRRIIFSRLMNGFVTIQNDVNAFIDSTKAQGSTGGNVPVPGVKQALEKKEGLFRKHMMGKRVNYAARSVISPDPNIETNEIGVPPVFATKLTYPEPVTSYNIAELRQAVINGPDKWPGALQIQNEDGSLVSLIGMTLEQRKALANQLMTPSYVGGATHTLNKKVYRHIKNRDIVIMNRQPTLHKASMMGHKVRVLPGEKTLRLHYANTGAYNADFDGDEMNMHFPQNENARAEAFNLANTDSQYLTPTSGSPVRGLIQDHISAGVWLTSKDSFFTREQYQQYIYGCIRPEDGHATRPKLVTVPPAVWKPVPLWTGKQIITTVLLNVTPADMPGINLKSNNKIKNEYWGKSSEENEVLFKNGELLCGILDKNQYGASKYGIVHSLHEVYGPDIAAKVLSVLGRLFTNYIMATAFTCGMDDLRLTAEGNKWRKDILKTSVDTGREAAAEVTNLEKDTTADDPELLKRLQEVLRDNNKSGILDAVTSSKVNAITSKVVSTCVPDGTMKKFPYNSMQAMALSGAKGSNVNVSQIMCLLGQQALEGRRVPVMVSGKTLPSFKPYETDAMAGGYVKGRFYSGIKPQEYYFHCMAGREGLIDTAVKTSRSGYLQRCLTKQLEGVHVSYDNSVRDGDGTLIQFLYGGDAVDVTKESHMTKFDFCLENYDALLKKYNPSALIEHLDVESALKYSKKSLKYRKKHAKEAHYKQSPKYDPVLAKYNPAKYLGSVSEKFQDKLETFIDKNSKLFKHNDDISEKKFRALMQLKYMRSLINPGEAVGIIASQSVGEPSTQMTLNTFHFAGHGAANVTLGIPRMREIIMTASAAIKTPQMTLPILDDVSDQQADTFSKSISKVLLSEVIDKVTVTETSGTSGKSHSASRAYVVNVKFFDEKEYSEEYDVSKEELQEVIHTNFLHSLEAAIIKEVRKQKKLGGPDVGVAVPVIQEVAPASSKKSEEDNDEEEYHKKTKQSVSYEEPDADEIETMRQAEKSSDEEELNSDMESQSSESEHEEKDIDMDNDFRSAIDEANKNMTNTQRDRQSGVIAAHRYITKYNFDDAEGKWCEFKVELSVDTEKLLMVNIVEDICRKSIINQVPHIDRCVHPEPENGKRVLVTEGVNFQAMWDQEDFIDVDGITSNDVSAVLKVYGVEAARNTIVNEISNVFGRYAISVSFRHLDLIADMMTRQGTYLAFNRQGMETSTSSLMKMSYETTCQFLTKAVLDHERENLDSPSARIVVGKLNNVGTGSFDILAKVPAATEAA</sequence>
<keyword evidence="8" id="KW-0862">Zinc</keyword>
<dbReference type="GO" id="GO:0003677">
    <property type="term" value="F:DNA binding"/>
    <property type="evidence" value="ECO:0007669"/>
    <property type="project" value="InterPro"/>
</dbReference>
<dbReference type="Gene3D" id="1.10.150.390">
    <property type="match status" value="1"/>
</dbReference>
<gene>
    <name evidence="16" type="primary">KNAG0D04970</name>
    <name evidence="16" type="ordered locus">KNAG_0D04970</name>
</gene>
<dbReference type="OMA" id="NREDYQQ"/>
<evidence type="ECO:0000256" key="11">
    <source>
        <dbReference type="ARBA" id="ARBA00023242"/>
    </source>
</evidence>
<proteinExistence type="inferred from homology"/>
<comment type="similarity">
    <text evidence="2 13">Belongs to the RNA polymerase beta' chain family.</text>
</comment>
<keyword evidence="11" id="KW-0539">Nucleus</keyword>
<reference evidence="17" key="2">
    <citation type="submission" date="2012-08" db="EMBL/GenBank/DDBJ databases">
        <title>Genome sequence of Kazachstania naganishii.</title>
        <authorList>
            <person name="Gordon J.L."/>
            <person name="Armisen D."/>
            <person name="Proux-Wera E."/>
            <person name="OhEigeartaigh S.S."/>
            <person name="Byrne K.P."/>
            <person name="Wolfe K.H."/>
        </authorList>
    </citation>
    <scope>NUCLEOTIDE SEQUENCE [LARGE SCALE GENOMIC DNA]</scope>
    <source>
        <strain evidence="17">ATCC MYA-139 / BCRC 22969 / CBS 8797 / CCRC 22969 / KCTC 17520 / NBRC 10181 / NCYC 3082</strain>
    </source>
</reference>
<dbReference type="EMBL" id="HE978317">
    <property type="protein sequence ID" value="CCK70236.1"/>
    <property type="molecule type" value="Genomic_DNA"/>
</dbReference>
<dbReference type="InterPro" id="IPR007080">
    <property type="entry name" value="RNA_pol_Rpb1_1"/>
</dbReference>
<dbReference type="Gene3D" id="3.30.70.2850">
    <property type="match status" value="1"/>
</dbReference>
<dbReference type="InterPro" id="IPR006592">
    <property type="entry name" value="RNA_pol_N"/>
</dbReference>
<keyword evidence="10 13" id="KW-0804">Transcription</keyword>
<dbReference type="Pfam" id="PF04997">
    <property type="entry name" value="RNA_pol_Rpb1_1"/>
    <property type="match status" value="1"/>
</dbReference>
<dbReference type="CDD" id="cd02735">
    <property type="entry name" value="RNAP_I_Rpa1_C"/>
    <property type="match status" value="1"/>
</dbReference>
<dbReference type="Pfam" id="PF00623">
    <property type="entry name" value="RNA_pol_Rpb1_2"/>
    <property type="match status" value="1"/>
</dbReference>
<dbReference type="GO" id="GO:1990841">
    <property type="term" value="F:promoter-specific chromatin binding"/>
    <property type="evidence" value="ECO:0007669"/>
    <property type="project" value="EnsemblFungi"/>
</dbReference>
<keyword evidence="17" id="KW-1185">Reference proteome</keyword>
<dbReference type="InterPro" id="IPR044893">
    <property type="entry name" value="RNA_pol_Rpb1_clamp_domain"/>
</dbReference>
<dbReference type="InterPro" id="IPR015699">
    <property type="entry name" value="DNA-dir_RNA_pol1_lsu_N"/>
</dbReference>
<evidence type="ECO:0000256" key="13">
    <source>
        <dbReference type="RuleBase" id="RU004279"/>
    </source>
</evidence>
<keyword evidence="7" id="KW-0479">Metal-binding</keyword>
<dbReference type="FunFam" id="1.10.132.30:FF:000005">
    <property type="entry name" value="DNA-directed RNA polymerase subunit"/>
    <property type="match status" value="1"/>
</dbReference>
<comment type="subcellular location">
    <subcellularLocation>
        <location evidence="1">Nucleus</location>
        <location evidence="1">Nucleolus</location>
    </subcellularLocation>
</comment>
<dbReference type="GO" id="GO:0006361">
    <property type="term" value="P:transcription initiation at RNA polymerase I promoter"/>
    <property type="evidence" value="ECO:0007669"/>
    <property type="project" value="EnsemblFungi"/>
</dbReference>
<dbReference type="RefSeq" id="XP_022464482.1">
    <property type="nucleotide sequence ID" value="XM_022607936.1"/>
</dbReference>
<keyword evidence="4" id="KW-0597">Phosphoprotein</keyword>
<feature type="compositionally biased region" description="Acidic residues" evidence="14">
    <location>
        <begin position="153"/>
        <end position="163"/>
    </location>
</feature>
<dbReference type="Gene3D" id="4.10.860.120">
    <property type="entry name" value="RNA polymerase II, clamp domain"/>
    <property type="match status" value="1"/>
</dbReference>
<dbReference type="STRING" id="1071383.J7S7C1"/>
<protein>
    <recommendedName>
        <fullName evidence="13">DNA-directed RNA polymerase subunit</fullName>
        <ecNumber evidence="13">2.7.7.6</ecNumber>
    </recommendedName>
</protein>
<accession>J7S7C1</accession>
<dbReference type="InterPro" id="IPR038120">
    <property type="entry name" value="Rpb1_funnel_sf"/>
</dbReference>
<dbReference type="InterPro" id="IPR042102">
    <property type="entry name" value="RNA_pol_Rpb1_3_sf"/>
</dbReference>
<dbReference type="Pfam" id="PF04983">
    <property type="entry name" value="RNA_pol_Rpb1_3"/>
    <property type="match status" value="1"/>
</dbReference>
<evidence type="ECO:0000259" key="15">
    <source>
        <dbReference type="SMART" id="SM00663"/>
    </source>
</evidence>
<evidence type="ECO:0000256" key="8">
    <source>
        <dbReference type="ARBA" id="ARBA00022833"/>
    </source>
</evidence>
<dbReference type="Pfam" id="PF04998">
    <property type="entry name" value="RNA_pol_Rpb1_5"/>
    <property type="match status" value="1"/>
</dbReference>
<evidence type="ECO:0000256" key="4">
    <source>
        <dbReference type="ARBA" id="ARBA00022553"/>
    </source>
</evidence>
<keyword evidence="3 13" id="KW-0240">DNA-directed RNA polymerase</keyword>
<feature type="region of interest" description="Disordered" evidence="14">
    <location>
        <begin position="1360"/>
        <end position="1428"/>
    </location>
</feature>
<feature type="domain" description="RNA polymerase N-terminal" evidence="15">
    <location>
        <begin position="357"/>
        <end position="686"/>
    </location>
</feature>
<comment type="function">
    <text evidence="13">DNA-dependent RNA polymerase catalyzes the transcription of DNA into RNA using the four ribonucleoside triphosphates as substrates.</text>
</comment>
<dbReference type="Gene3D" id="3.30.1490.180">
    <property type="entry name" value="RNA polymerase ii"/>
    <property type="match status" value="1"/>
</dbReference>
<dbReference type="FunFam" id="3.30.1490.180:FF:000003">
    <property type="entry name" value="DNA-directed RNA polymerase subunit"/>
    <property type="match status" value="1"/>
</dbReference>
<dbReference type="InterPro" id="IPR007083">
    <property type="entry name" value="RNA_pol_Rpb1_4"/>
</dbReference>
<feature type="region of interest" description="Disordered" evidence="14">
    <location>
        <begin position="150"/>
        <end position="170"/>
    </location>
</feature>
<dbReference type="FunFam" id="4.10.860.120:FF:000006">
    <property type="entry name" value="DNA-directed RNA polymerase subunit"/>
    <property type="match status" value="1"/>
</dbReference>
<dbReference type="FunFam" id="2.40.40.20:FF:000019">
    <property type="entry name" value="DNA-directed RNA polymerase II subunit RPB1"/>
    <property type="match status" value="1"/>
</dbReference>
<dbReference type="GO" id="GO:0005736">
    <property type="term" value="C:RNA polymerase I complex"/>
    <property type="evidence" value="ECO:0007669"/>
    <property type="project" value="EnsemblFungi"/>
</dbReference>
<dbReference type="GeneID" id="34525925"/>
<keyword evidence="6 13" id="KW-0548">Nucleotidyltransferase</keyword>
<dbReference type="InterPro" id="IPR047107">
    <property type="entry name" value="DNA-dir_RNA_pol1_lsu_C"/>
</dbReference>
<dbReference type="Proteomes" id="UP000006310">
    <property type="component" value="Chromosome 4"/>
</dbReference>
<keyword evidence="9" id="KW-0460">Magnesium</keyword>
<dbReference type="GO" id="GO:0003899">
    <property type="term" value="F:DNA-directed RNA polymerase activity"/>
    <property type="evidence" value="ECO:0007669"/>
    <property type="project" value="UniProtKB-EC"/>
</dbReference>
<dbReference type="PANTHER" id="PTHR19376:SF11">
    <property type="entry name" value="DNA-DIRECTED RNA POLYMERASE I SUBUNIT RPA1"/>
    <property type="match status" value="1"/>
</dbReference>
<name>J7S7C1_HUIN7</name>
<keyword evidence="5 13" id="KW-0808">Transferase</keyword>
<dbReference type="Gene3D" id="1.10.132.30">
    <property type="match status" value="1"/>
</dbReference>
<dbReference type="SMART" id="SM00663">
    <property type="entry name" value="RPOLA_N"/>
    <property type="match status" value="1"/>
</dbReference>
<dbReference type="OrthoDB" id="270392at2759"/>
<reference evidence="16 17" key="1">
    <citation type="journal article" date="2011" name="Proc. Natl. Acad. Sci. U.S.A.">
        <title>Evolutionary erosion of yeast sex chromosomes by mating-type switching accidents.</title>
        <authorList>
            <person name="Gordon J.L."/>
            <person name="Armisen D."/>
            <person name="Proux-Wera E."/>
            <person name="Oheigeartaigh S.S."/>
            <person name="Byrne K.P."/>
            <person name="Wolfe K.H."/>
        </authorList>
    </citation>
    <scope>NUCLEOTIDE SEQUENCE [LARGE SCALE GENOMIC DNA]</scope>
    <source>
        <strain evidence="17">ATCC MYA-139 / BCRC 22969 / CBS 8797 / CCRC 22969 / KCTC 17520 / NBRC 10181 / NCYC 3082</strain>
    </source>
</reference>
<dbReference type="InterPro" id="IPR007066">
    <property type="entry name" value="RNA_pol_Rpb1_3"/>
</dbReference>
<evidence type="ECO:0000256" key="7">
    <source>
        <dbReference type="ARBA" id="ARBA00022723"/>
    </source>
</evidence>
<dbReference type="HOGENOM" id="CLU_000487_2_4_1"/>
<dbReference type="CDD" id="cd01435">
    <property type="entry name" value="RNAP_I_RPA1_N"/>
    <property type="match status" value="1"/>
</dbReference>
<dbReference type="FunFam" id="1.10.357.120:FF:000002">
    <property type="entry name" value="DNA-directed RNA polymerase subunit"/>
    <property type="match status" value="1"/>
</dbReference>
<evidence type="ECO:0000256" key="9">
    <source>
        <dbReference type="ARBA" id="ARBA00022842"/>
    </source>
</evidence>
<dbReference type="EC" id="2.7.7.6" evidence="13"/>
<dbReference type="FunFam" id="1.10.274.100:FF:000006">
    <property type="entry name" value="DNA-directed RNA polymerase subunit"/>
    <property type="match status" value="1"/>
</dbReference>
<dbReference type="SUPFAM" id="SSF64484">
    <property type="entry name" value="beta and beta-prime subunits of DNA dependent RNA-polymerase"/>
    <property type="match status" value="1"/>
</dbReference>
<dbReference type="PANTHER" id="PTHR19376">
    <property type="entry name" value="DNA-DIRECTED RNA POLYMERASE"/>
    <property type="match status" value="1"/>
</dbReference>
<evidence type="ECO:0000256" key="10">
    <source>
        <dbReference type="ARBA" id="ARBA00023163"/>
    </source>
</evidence>
<comment type="catalytic activity">
    <reaction evidence="12 13">
        <text>RNA(n) + a ribonucleoside 5'-triphosphate = RNA(n+1) + diphosphate</text>
        <dbReference type="Rhea" id="RHEA:21248"/>
        <dbReference type="Rhea" id="RHEA-COMP:14527"/>
        <dbReference type="Rhea" id="RHEA-COMP:17342"/>
        <dbReference type="ChEBI" id="CHEBI:33019"/>
        <dbReference type="ChEBI" id="CHEBI:61557"/>
        <dbReference type="ChEBI" id="CHEBI:140395"/>
        <dbReference type="EC" id="2.7.7.6"/>
    </reaction>
</comment>
<dbReference type="InterPro" id="IPR007081">
    <property type="entry name" value="RNA_pol_Rpb1_5"/>
</dbReference>
<evidence type="ECO:0000256" key="14">
    <source>
        <dbReference type="SAM" id="MobiDB-lite"/>
    </source>
</evidence>
<dbReference type="Gene3D" id="1.10.357.120">
    <property type="match status" value="1"/>
</dbReference>
<dbReference type="Gene3D" id="2.40.40.20">
    <property type="match status" value="1"/>
</dbReference>